<organism evidence="5 6">
    <name type="scientific">Kribbella lupini</name>
    <dbReference type="NCBI Taxonomy" id="291602"/>
    <lineage>
        <taxon>Bacteria</taxon>
        <taxon>Bacillati</taxon>
        <taxon>Actinomycetota</taxon>
        <taxon>Actinomycetes</taxon>
        <taxon>Propionibacteriales</taxon>
        <taxon>Kribbellaceae</taxon>
        <taxon>Kribbella</taxon>
    </lineage>
</organism>
<reference evidence="6" key="1">
    <citation type="journal article" date="2019" name="Int. J. Syst. Evol. Microbiol.">
        <title>The Global Catalogue of Microorganisms (GCM) 10K type strain sequencing project: providing services to taxonomists for standard genome sequencing and annotation.</title>
        <authorList>
            <consortium name="The Broad Institute Genomics Platform"/>
            <consortium name="The Broad Institute Genome Sequencing Center for Infectious Disease"/>
            <person name="Wu L."/>
            <person name="Ma J."/>
        </authorList>
    </citation>
    <scope>NUCLEOTIDE SEQUENCE [LARGE SCALE GENOMIC DNA]</scope>
    <source>
        <strain evidence="6">JCM 14303</strain>
    </source>
</reference>
<dbReference type="RefSeq" id="WP_344174926.1">
    <property type="nucleotide sequence ID" value="NZ_BAAANC010000002.1"/>
</dbReference>
<dbReference type="Gene3D" id="1.10.10.60">
    <property type="entry name" value="Homeodomain-like"/>
    <property type="match status" value="1"/>
</dbReference>
<keyword evidence="1 2" id="KW-0238">DNA-binding</keyword>
<dbReference type="Pfam" id="PF00440">
    <property type="entry name" value="TetR_N"/>
    <property type="match status" value="1"/>
</dbReference>
<protein>
    <recommendedName>
        <fullName evidence="4">HTH tetR-type domain-containing protein</fullName>
    </recommendedName>
</protein>
<evidence type="ECO:0000259" key="4">
    <source>
        <dbReference type="PROSITE" id="PS50977"/>
    </source>
</evidence>
<dbReference type="SUPFAM" id="SSF46689">
    <property type="entry name" value="Homeodomain-like"/>
    <property type="match status" value="1"/>
</dbReference>
<dbReference type="Proteomes" id="UP001500363">
    <property type="component" value="Unassembled WGS sequence"/>
</dbReference>
<evidence type="ECO:0000313" key="5">
    <source>
        <dbReference type="EMBL" id="GAA1528168.1"/>
    </source>
</evidence>
<dbReference type="Gene3D" id="1.10.357.10">
    <property type="entry name" value="Tetracycline Repressor, domain 2"/>
    <property type="match status" value="1"/>
</dbReference>
<dbReference type="InterPro" id="IPR050109">
    <property type="entry name" value="HTH-type_TetR-like_transc_reg"/>
</dbReference>
<proteinExistence type="predicted"/>
<keyword evidence="6" id="KW-1185">Reference proteome</keyword>
<dbReference type="PANTHER" id="PTHR30055">
    <property type="entry name" value="HTH-TYPE TRANSCRIPTIONAL REGULATOR RUTR"/>
    <property type="match status" value="1"/>
</dbReference>
<dbReference type="PRINTS" id="PR00455">
    <property type="entry name" value="HTHTETR"/>
</dbReference>
<dbReference type="InterPro" id="IPR009057">
    <property type="entry name" value="Homeodomain-like_sf"/>
</dbReference>
<sequence>MSVRRDAGPAQGASARSAGPRDASSHVAAGLTVAAIVDAALAVIRVDGVGGLTMRSLAERLAVRAPSLYHHVRNKDELLELVARNAFDAFAADRTAYAEVRTLDDWIAVTTSGSHRLRAFYAEHPGLAALIQTKATPYRDVGDGSRAALVRAQIGALVALGVPESTARETFETIAHWTLAAVAADGPDELFSAGLDLLMLGVRSRLSD</sequence>
<feature type="domain" description="HTH tetR-type" evidence="4">
    <location>
        <begin position="30"/>
        <end position="90"/>
    </location>
</feature>
<dbReference type="SUPFAM" id="SSF48498">
    <property type="entry name" value="Tetracyclin repressor-like, C-terminal domain"/>
    <property type="match status" value="1"/>
</dbReference>
<evidence type="ECO:0000256" key="3">
    <source>
        <dbReference type="SAM" id="MobiDB-lite"/>
    </source>
</evidence>
<dbReference type="InterPro" id="IPR036271">
    <property type="entry name" value="Tet_transcr_reg_TetR-rel_C_sf"/>
</dbReference>
<evidence type="ECO:0000256" key="1">
    <source>
        <dbReference type="ARBA" id="ARBA00023125"/>
    </source>
</evidence>
<evidence type="ECO:0000313" key="6">
    <source>
        <dbReference type="Proteomes" id="UP001500363"/>
    </source>
</evidence>
<feature type="region of interest" description="Disordered" evidence="3">
    <location>
        <begin position="1"/>
        <end position="22"/>
    </location>
</feature>
<dbReference type="PANTHER" id="PTHR30055:SF239">
    <property type="entry name" value="TRANSCRIPTIONAL REGULATORY PROTEIN"/>
    <property type="match status" value="1"/>
</dbReference>
<name>A0ABP4LNL2_9ACTN</name>
<gene>
    <name evidence="5" type="ORF">GCM10009741_32500</name>
</gene>
<feature type="DNA-binding region" description="H-T-H motif" evidence="2">
    <location>
        <begin position="53"/>
        <end position="72"/>
    </location>
</feature>
<accession>A0ABP4LNL2</accession>
<comment type="caution">
    <text evidence="5">The sequence shown here is derived from an EMBL/GenBank/DDBJ whole genome shotgun (WGS) entry which is preliminary data.</text>
</comment>
<dbReference type="EMBL" id="BAAANC010000002">
    <property type="protein sequence ID" value="GAA1528168.1"/>
    <property type="molecule type" value="Genomic_DNA"/>
</dbReference>
<evidence type="ECO:0000256" key="2">
    <source>
        <dbReference type="PROSITE-ProRule" id="PRU00335"/>
    </source>
</evidence>
<dbReference type="PROSITE" id="PS50977">
    <property type="entry name" value="HTH_TETR_2"/>
    <property type="match status" value="1"/>
</dbReference>
<dbReference type="InterPro" id="IPR001647">
    <property type="entry name" value="HTH_TetR"/>
</dbReference>